<accession>A0A1B8HRC5</accession>
<organism evidence="3 4">
    <name type="scientific">Morganella psychrotolerans</name>
    <dbReference type="NCBI Taxonomy" id="368603"/>
    <lineage>
        <taxon>Bacteria</taxon>
        <taxon>Pseudomonadati</taxon>
        <taxon>Pseudomonadota</taxon>
        <taxon>Gammaproteobacteria</taxon>
        <taxon>Enterobacterales</taxon>
        <taxon>Morganellaceae</taxon>
        <taxon>Morganella</taxon>
    </lineage>
</organism>
<dbReference type="EMBL" id="LZEY01000008">
    <property type="protein sequence ID" value="OBU12163.1"/>
    <property type="molecule type" value="Genomic_DNA"/>
</dbReference>
<dbReference type="Pfam" id="PF10145">
    <property type="entry name" value="PhageMin_Tail"/>
    <property type="match status" value="1"/>
</dbReference>
<evidence type="ECO:0000313" key="3">
    <source>
        <dbReference type="EMBL" id="OBU12163.1"/>
    </source>
</evidence>
<keyword evidence="4" id="KW-1185">Reference proteome</keyword>
<dbReference type="AlphaFoldDB" id="A0A1B8HRC5"/>
<feature type="compositionally biased region" description="Basic and acidic residues" evidence="1">
    <location>
        <begin position="32"/>
        <end position="43"/>
    </location>
</feature>
<sequence length="750" mass="81532">MAREFKLSMVLFARDEASKAITRSLRESIKETQKAEQAQEKLNRRQKTTAQDAISQGRSKTEDMKRQSRAYETLGIRSERAIQREISQTIAAYNRLARSGMMSADEQGRAFDRMRQRVGQLRGEMKQMSNMKLGNIGNGIVTAAGGLYAGAQAFAEPVKNQMSYEERLARMSSTAFSDRDAKGRTEGTKELDGLVRTAVQQGGGTKESAADLLDSMLAKGVFSNEDIYRLMPDLQAYASITQVNGEELSTMIEALSDFGIRDPDAVIKALDMSIKAGQEGSFEFKNMARWLPSQLASANNLGYGSLDGYAKILSFNQGAMATAGSQDEAGNNLGNLFSKLLSSDLVSTAKKIKVDGYGIDMTQTLLNAKEQGIDPVTALIKLTDVIAAQNPEFNRIQQEIAKTEENSPERKKLLGEQNKILEGSAVGQLINDQQARMALLALRARQKYIQDVEKEVNKQQNAAPGQGEGAIQKKVLFDLNSFKVQQAQNQADFASMDSVKSLSDTVGSISEQFTKFSTEFPTFTAALMGAKTGIEAMTQAAVAFAALKFLFNGKGGIPGRGGSAGGVLDTITGGDAVPVKITNWEGMPDRGDGSIFGEILKKFGLYAETISFFNDSVDDKKLEETRNKITDKTDKQYIDAGIDPKDKNGWIPTDVHIWWKNLGRDDADIRQKRDELMSVPAYGAPLAPEDVAKASAAIAANAISELIKSQQRAPLPIEVRSVVELDGHVVAEAVNNINGNDAGRTTGGEL</sequence>
<proteinExistence type="predicted"/>
<dbReference type="Proteomes" id="UP000092377">
    <property type="component" value="Unassembled WGS sequence"/>
</dbReference>
<feature type="domain" description="Phage tail tape measure protein" evidence="2">
    <location>
        <begin position="198"/>
        <end position="387"/>
    </location>
</feature>
<evidence type="ECO:0000313" key="4">
    <source>
        <dbReference type="Proteomes" id="UP000092377"/>
    </source>
</evidence>
<comment type="caution">
    <text evidence="3">The sequence shown here is derived from an EMBL/GenBank/DDBJ whole genome shotgun (WGS) entry which is preliminary data.</text>
</comment>
<name>A0A1B8HRC5_9GAMM</name>
<dbReference type="OrthoDB" id="8019720at2"/>
<dbReference type="RefSeq" id="WP_067400372.1">
    <property type="nucleotide sequence ID" value="NZ_LZEY01000008.1"/>
</dbReference>
<feature type="region of interest" description="Disordered" evidence="1">
    <location>
        <begin position="32"/>
        <end position="67"/>
    </location>
</feature>
<feature type="compositionally biased region" description="Polar residues" evidence="1">
    <location>
        <begin position="48"/>
        <end position="58"/>
    </location>
</feature>
<evidence type="ECO:0000259" key="2">
    <source>
        <dbReference type="Pfam" id="PF10145"/>
    </source>
</evidence>
<protein>
    <recommendedName>
        <fullName evidence="2">Phage tail tape measure protein domain-containing protein</fullName>
    </recommendedName>
</protein>
<reference evidence="4" key="1">
    <citation type="submission" date="2016-06" db="EMBL/GenBank/DDBJ databases">
        <authorList>
            <person name="Butler K."/>
        </authorList>
    </citation>
    <scope>NUCLEOTIDE SEQUENCE [LARGE SCALE GENOMIC DNA]</scope>
    <source>
        <strain evidence="4">GCSL-Mp20</strain>
    </source>
</reference>
<evidence type="ECO:0000256" key="1">
    <source>
        <dbReference type="SAM" id="MobiDB-lite"/>
    </source>
</evidence>
<gene>
    <name evidence="3" type="ORF">AYY18_16695</name>
</gene>
<dbReference type="InterPro" id="IPR010090">
    <property type="entry name" value="Phage_tape_meas"/>
</dbReference>